<gene>
    <name evidence="3" type="primary">LOC127749271</name>
</gene>
<dbReference type="Gene3D" id="2.60.120.200">
    <property type="match status" value="1"/>
</dbReference>
<dbReference type="InterPro" id="IPR013320">
    <property type="entry name" value="ConA-like_dom_sf"/>
</dbReference>
<dbReference type="Proteomes" id="UP000504606">
    <property type="component" value="Unplaced"/>
</dbReference>
<dbReference type="AlphaFoldDB" id="A0A9C6U7N0"/>
<dbReference type="SUPFAM" id="SSF49899">
    <property type="entry name" value="Concanavalin A-like lectins/glucanases"/>
    <property type="match status" value="1"/>
</dbReference>
<organism evidence="2 3">
    <name type="scientific">Frankliniella occidentalis</name>
    <name type="common">Western flower thrips</name>
    <name type="synonym">Euthrips occidentalis</name>
    <dbReference type="NCBI Taxonomy" id="133901"/>
    <lineage>
        <taxon>Eukaryota</taxon>
        <taxon>Metazoa</taxon>
        <taxon>Ecdysozoa</taxon>
        <taxon>Arthropoda</taxon>
        <taxon>Hexapoda</taxon>
        <taxon>Insecta</taxon>
        <taxon>Pterygota</taxon>
        <taxon>Neoptera</taxon>
        <taxon>Paraneoptera</taxon>
        <taxon>Thysanoptera</taxon>
        <taxon>Terebrantia</taxon>
        <taxon>Thripoidea</taxon>
        <taxon>Thripidae</taxon>
        <taxon>Frankliniella</taxon>
    </lineage>
</organism>
<name>A0A9C6U7N0_FRAOC</name>
<keyword evidence="2" id="KW-1185">Reference proteome</keyword>
<accession>A0A9C6U7N0</accession>
<dbReference type="PROSITE" id="PS50060">
    <property type="entry name" value="MAM_2"/>
    <property type="match status" value="1"/>
</dbReference>
<proteinExistence type="predicted"/>
<reference evidence="3" key="1">
    <citation type="submission" date="2025-08" db="UniProtKB">
        <authorList>
            <consortium name="RefSeq"/>
        </authorList>
    </citation>
    <scope>IDENTIFICATION</scope>
    <source>
        <tissue evidence="3">Whole organism</tissue>
    </source>
</reference>
<dbReference type="GeneID" id="127749271"/>
<dbReference type="KEGG" id="foc:127749271"/>
<evidence type="ECO:0000313" key="3">
    <source>
        <dbReference type="RefSeq" id="XP_052122684.1"/>
    </source>
</evidence>
<dbReference type="Pfam" id="PF00629">
    <property type="entry name" value="MAM"/>
    <property type="match status" value="1"/>
</dbReference>
<sequence>MILHRVVRFCRFSGHFLFLNAQPNSSESLHLISPPYMFTAQQCMLRLSLHTANGSIAVFAESQQSNGSSVPWELAHNVSNTGSAWQQHNISIGSVAQTIRIVIEVTNVTRSTGHVAIDNLQLVRCFHGE</sequence>
<feature type="domain" description="MAM" evidence="1">
    <location>
        <begin position="13"/>
        <end position="127"/>
    </location>
</feature>
<evidence type="ECO:0000259" key="1">
    <source>
        <dbReference type="PROSITE" id="PS50060"/>
    </source>
</evidence>
<dbReference type="GO" id="GO:0016020">
    <property type="term" value="C:membrane"/>
    <property type="evidence" value="ECO:0007669"/>
    <property type="project" value="InterPro"/>
</dbReference>
<dbReference type="InterPro" id="IPR000998">
    <property type="entry name" value="MAM_dom"/>
</dbReference>
<protein>
    <submittedName>
        <fullName evidence="3">Uncharacterized protein LOC127749271</fullName>
    </submittedName>
</protein>
<dbReference type="RefSeq" id="XP_052122684.1">
    <property type="nucleotide sequence ID" value="XM_052266724.1"/>
</dbReference>
<evidence type="ECO:0000313" key="2">
    <source>
        <dbReference type="Proteomes" id="UP000504606"/>
    </source>
</evidence>